<dbReference type="InterPro" id="IPR025332">
    <property type="entry name" value="DUF4238"/>
</dbReference>
<sequence>MTKPPIFGAWGNVPIDDDVRPFSILNPVGSDANRNNRRHHFISAVYMDGFADERGRVQVYRCEAPEDPHPMNPRAIGFERDYYSQKLPEGGQENHRFEDLWNTIETVWPETVQALAARRLSPAISFNVLGMQTIMRARVPATRDRHALMLEAKLRSEHKIAEEIGALPPEVERYAGQFDTVPIGINPHETLLAMNGEFKDFGDLCFRLGFEVLHNKTSTPFLTSDNPVCSYNPRQPLHARTPYEHSGEVELIFPVSADMLVRGSSKRGPVNIISRHRDISDSRKVRQLNRTIAQFSYRMTIGPNRSSDDLIRTHAAVVPTITTEVRRREKEVQIICRNVFGPRPVLSQYIDTPDKAARLEAKMAAASTQTDLPPDDNAGETAIERGNRQDT</sequence>
<organism evidence="2 3">
    <name type="scientific">Sphingomonas kyeonggiensis</name>
    <dbReference type="NCBI Taxonomy" id="1268553"/>
    <lineage>
        <taxon>Bacteria</taxon>
        <taxon>Pseudomonadati</taxon>
        <taxon>Pseudomonadota</taxon>
        <taxon>Alphaproteobacteria</taxon>
        <taxon>Sphingomonadales</taxon>
        <taxon>Sphingomonadaceae</taxon>
        <taxon>Sphingomonas</taxon>
    </lineage>
</organism>
<evidence type="ECO:0008006" key="4">
    <source>
        <dbReference type="Google" id="ProtNLM"/>
    </source>
</evidence>
<dbReference type="Proteomes" id="UP000575241">
    <property type="component" value="Unassembled WGS sequence"/>
</dbReference>
<reference evidence="2 3" key="1">
    <citation type="submission" date="2020-08" db="EMBL/GenBank/DDBJ databases">
        <title>Functional genomics of gut bacteria from endangered species of beetles.</title>
        <authorList>
            <person name="Carlos-Shanley C."/>
        </authorList>
    </citation>
    <scope>NUCLEOTIDE SEQUENCE [LARGE SCALE GENOMIC DNA]</scope>
    <source>
        <strain evidence="2 3">S00224</strain>
    </source>
</reference>
<evidence type="ECO:0000256" key="1">
    <source>
        <dbReference type="SAM" id="MobiDB-lite"/>
    </source>
</evidence>
<keyword evidence="3" id="KW-1185">Reference proteome</keyword>
<dbReference type="Pfam" id="PF14022">
    <property type="entry name" value="DUF4238"/>
    <property type="match status" value="1"/>
</dbReference>
<accession>A0A7W7NUG0</accession>
<comment type="caution">
    <text evidence="2">The sequence shown here is derived from an EMBL/GenBank/DDBJ whole genome shotgun (WGS) entry which is preliminary data.</text>
</comment>
<feature type="region of interest" description="Disordered" evidence="1">
    <location>
        <begin position="362"/>
        <end position="391"/>
    </location>
</feature>
<dbReference type="RefSeq" id="WP_184169650.1">
    <property type="nucleotide sequence ID" value="NZ_JACHLN010000004.1"/>
</dbReference>
<feature type="compositionally biased region" description="Basic and acidic residues" evidence="1">
    <location>
        <begin position="382"/>
        <end position="391"/>
    </location>
</feature>
<evidence type="ECO:0000313" key="3">
    <source>
        <dbReference type="Proteomes" id="UP000575241"/>
    </source>
</evidence>
<dbReference type="EMBL" id="JACHLN010000004">
    <property type="protein sequence ID" value="MBB4840887.1"/>
    <property type="molecule type" value="Genomic_DNA"/>
</dbReference>
<dbReference type="AlphaFoldDB" id="A0A7W7NUG0"/>
<evidence type="ECO:0000313" key="2">
    <source>
        <dbReference type="EMBL" id="MBB4840887.1"/>
    </source>
</evidence>
<name>A0A7W7NUG0_9SPHN</name>
<proteinExistence type="predicted"/>
<gene>
    <name evidence="2" type="ORF">HNP52_003984</name>
</gene>
<protein>
    <recommendedName>
        <fullName evidence="4">DUF4238 domain-containing protein</fullName>
    </recommendedName>
</protein>